<evidence type="ECO:0000256" key="1">
    <source>
        <dbReference type="SAM" id="Phobius"/>
    </source>
</evidence>
<evidence type="ECO:0000313" key="3">
    <source>
        <dbReference type="Proteomes" id="UP000788993"/>
    </source>
</evidence>
<proteinExistence type="predicted"/>
<keyword evidence="1" id="KW-1133">Transmembrane helix</keyword>
<reference evidence="2" key="1">
    <citation type="journal article" date="2021" name="Open Biol.">
        <title>Shared evolutionary footprints suggest mitochondrial oxidative damage underlies multiple complex I losses in fungi.</title>
        <authorList>
            <person name="Schikora-Tamarit M.A."/>
            <person name="Marcet-Houben M."/>
            <person name="Nosek J."/>
            <person name="Gabaldon T."/>
        </authorList>
    </citation>
    <scope>NUCLEOTIDE SEQUENCE</scope>
    <source>
        <strain evidence="2">NCAIM Y.01608</strain>
    </source>
</reference>
<evidence type="ECO:0000313" key="2">
    <source>
        <dbReference type="EMBL" id="KAH3676787.1"/>
    </source>
</evidence>
<feature type="transmembrane region" description="Helical" evidence="1">
    <location>
        <begin position="12"/>
        <end position="35"/>
    </location>
</feature>
<keyword evidence="1" id="KW-0472">Membrane</keyword>
<reference evidence="2" key="2">
    <citation type="submission" date="2021-01" db="EMBL/GenBank/DDBJ databases">
        <authorList>
            <person name="Schikora-Tamarit M.A."/>
        </authorList>
    </citation>
    <scope>NUCLEOTIDE SEQUENCE</scope>
    <source>
        <strain evidence="2">NCAIM Y.01608</strain>
    </source>
</reference>
<gene>
    <name evidence="2" type="ORF">OGATHE_001277</name>
</gene>
<organism evidence="2 3">
    <name type="scientific">Ogataea polymorpha</name>
    <dbReference type="NCBI Taxonomy" id="460523"/>
    <lineage>
        <taxon>Eukaryota</taxon>
        <taxon>Fungi</taxon>
        <taxon>Dikarya</taxon>
        <taxon>Ascomycota</taxon>
        <taxon>Saccharomycotina</taxon>
        <taxon>Pichiomycetes</taxon>
        <taxon>Pichiales</taxon>
        <taxon>Pichiaceae</taxon>
        <taxon>Ogataea</taxon>
    </lineage>
</organism>
<dbReference type="AntiFam" id="ANF00149">
    <property type="entry name" value="Shadow ORF (opposite cshA)"/>
</dbReference>
<accession>A0A9P8PR56</accession>
<sequence>MKVLPLILDLFLSLWLSWLAVVFVVVAFISVGNLIQFERSWNTFWLTNNVERLVDLSRNRLDLGSEFLFNFVQVESIVPVDEVDGDTEVSKSTRSTNSVQISFCSLGEVEIHHHVDCLNIDTSGKQVRTNQVSDFPLSELVEDLVSCSLRHLGVGVVARVVKFCDFLGEKLHSVGGVAENDRLVDLQFGKESVQAVQFLLLLHKGIILGDTLQGKFVHQINFVRLVEMLVHK</sequence>
<keyword evidence="1" id="KW-0812">Transmembrane</keyword>
<protein>
    <submittedName>
        <fullName evidence="2">Uncharacterized protein</fullName>
    </submittedName>
</protein>
<dbReference type="EMBL" id="JAEUBD010000146">
    <property type="protein sequence ID" value="KAH3676787.1"/>
    <property type="molecule type" value="Genomic_DNA"/>
</dbReference>
<keyword evidence="3" id="KW-1185">Reference proteome</keyword>
<name>A0A9P8PR56_9ASCO</name>
<comment type="caution">
    <text evidence="2">The sequence shown here is derived from an EMBL/GenBank/DDBJ whole genome shotgun (WGS) entry which is preliminary data.</text>
</comment>
<dbReference type="Proteomes" id="UP000788993">
    <property type="component" value="Unassembled WGS sequence"/>
</dbReference>
<dbReference type="AlphaFoldDB" id="A0A9P8PR56"/>